<accession>A0A2K9LRH3</accession>
<dbReference type="Proteomes" id="UP000235116">
    <property type="component" value="Chromosome"/>
</dbReference>
<dbReference type="KEGG" id="kak:Kalk_04895"/>
<evidence type="ECO:0000313" key="2">
    <source>
        <dbReference type="EMBL" id="AUM14850.1"/>
    </source>
</evidence>
<evidence type="ECO:0000259" key="1">
    <source>
        <dbReference type="Pfam" id="PF14086"/>
    </source>
</evidence>
<sequence length="66" mass="7087">MFVVAVLLLSGCESVAVKAWERTYLARQDMAWEPDPMRSIMREHIYTSKEGASGGVGTGGGGCGCY</sequence>
<dbReference type="EMBL" id="CP022684">
    <property type="protein sequence ID" value="AUM14850.1"/>
    <property type="molecule type" value="Genomic_DNA"/>
</dbReference>
<feature type="domain" description="DUF4266" evidence="1">
    <location>
        <begin position="17"/>
        <end position="65"/>
    </location>
</feature>
<reference evidence="3" key="1">
    <citation type="submission" date="2017-08" db="EMBL/GenBank/DDBJ databases">
        <title>Direct submision.</title>
        <authorList>
            <person name="Kim S.-J."/>
            <person name="Rhee S.-K."/>
        </authorList>
    </citation>
    <scope>NUCLEOTIDE SEQUENCE [LARGE SCALE GENOMIC DNA]</scope>
    <source>
        <strain evidence="3">GI5</strain>
    </source>
</reference>
<gene>
    <name evidence="2" type="ORF">Kalk_04895</name>
</gene>
<protein>
    <recommendedName>
        <fullName evidence="1">DUF4266 domain-containing protein</fullName>
    </recommendedName>
</protein>
<keyword evidence="3" id="KW-1185">Reference proteome</keyword>
<dbReference type="OrthoDB" id="5574393at2"/>
<evidence type="ECO:0000313" key="3">
    <source>
        <dbReference type="Proteomes" id="UP000235116"/>
    </source>
</evidence>
<name>A0A2K9LRH3_9GAMM</name>
<proteinExistence type="predicted"/>
<dbReference type="Pfam" id="PF14086">
    <property type="entry name" value="DUF4266"/>
    <property type="match status" value="1"/>
</dbReference>
<organism evidence="2 3">
    <name type="scientific">Ketobacter alkanivorans</name>
    <dbReference type="NCBI Taxonomy" id="1917421"/>
    <lineage>
        <taxon>Bacteria</taxon>
        <taxon>Pseudomonadati</taxon>
        <taxon>Pseudomonadota</taxon>
        <taxon>Gammaproteobacteria</taxon>
        <taxon>Pseudomonadales</taxon>
        <taxon>Ketobacteraceae</taxon>
        <taxon>Ketobacter</taxon>
    </lineage>
</organism>
<dbReference type="AlphaFoldDB" id="A0A2K9LRH3"/>
<dbReference type="InterPro" id="IPR025362">
    <property type="entry name" value="DUF4266"/>
</dbReference>